<comment type="caution">
    <text evidence="2">The sequence shown here is derived from an EMBL/GenBank/DDBJ whole genome shotgun (WGS) entry which is preliminary data.</text>
</comment>
<dbReference type="AlphaFoldDB" id="A0A8J8T665"/>
<dbReference type="EMBL" id="RRYP01003446">
    <property type="protein sequence ID" value="TNV83794.1"/>
    <property type="molecule type" value="Genomic_DNA"/>
</dbReference>
<organism evidence="2 3">
    <name type="scientific">Halteria grandinella</name>
    <dbReference type="NCBI Taxonomy" id="5974"/>
    <lineage>
        <taxon>Eukaryota</taxon>
        <taxon>Sar</taxon>
        <taxon>Alveolata</taxon>
        <taxon>Ciliophora</taxon>
        <taxon>Intramacronucleata</taxon>
        <taxon>Spirotrichea</taxon>
        <taxon>Stichotrichia</taxon>
        <taxon>Sporadotrichida</taxon>
        <taxon>Halteriidae</taxon>
        <taxon>Halteria</taxon>
    </lineage>
</organism>
<reference evidence="2" key="1">
    <citation type="submission" date="2019-06" db="EMBL/GenBank/DDBJ databases">
        <authorList>
            <person name="Zheng W."/>
        </authorList>
    </citation>
    <scope>NUCLEOTIDE SEQUENCE</scope>
    <source>
        <strain evidence="2">QDHG01</strain>
    </source>
</reference>
<gene>
    <name evidence="2" type="ORF">FGO68_gene6411</name>
</gene>
<feature type="region of interest" description="Disordered" evidence="1">
    <location>
        <begin position="118"/>
        <end position="139"/>
    </location>
</feature>
<feature type="compositionally biased region" description="Low complexity" evidence="1">
    <location>
        <begin position="8"/>
        <end position="25"/>
    </location>
</feature>
<keyword evidence="3" id="KW-1185">Reference proteome</keyword>
<sequence length="207" mass="23463">MPFVPNYSSQSSSSHESANHSPSESSEADGDFFTAQFQPDPQLQKKCTIGNSSPVIKRPVHRKQLVQRIRSPSQKQARTKRDPSAHLLNERGFIETPEQQIGARQAGQCQEFLNEEIKHQQDQSNLDKPKSTRNQTTQRLQNASNEKAFRMSGNFDLNQNGPLLQLFSHEMRNQDEIQVIDVFVDKQANSHEGEAEVGILIEDPKKL</sequence>
<evidence type="ECO:0000313" key="3">
    <source>
        <dbReference type="Proteomes" id="UP000785679"/>
    </source>
</evidence>
<evidence type="ECO:0000313" key="2">
    <source>
        <dbReference type="EMBL" id="TNV83794.1"/>
    </source>
</evidence>
<dbReference type="Proteomes" id="UP000785679">
    <property type="component" value="Unassembled WGS sequence"/>
</dbReference>
<feature type="region of interest" description="Disordered" evidence="1">
    <location>
        <begin position="1"/>
        <end position="85"/>
    </location>
</feature>
<evidence type="ECO:0000256" key="1">
    <source>
        <dbReference type="SAM" id="MobiDB-lite"/>
    </source>
</evidence>
<protein>
    <submittedName>
        <fullName evidence="2">Uncharacterized protein</fullName>
    </submittedName>
</protein>
<feature type="compositionally biased region" description="Basic and acidic residues" evidence="1">
    <location>
        <begin position="118"/>
        <end position="130"/>
    </location>
</feature>
<accession>A0A8J8T665</accession>
<proteinExistence type="predicted"/>
<name>A0A8J8T665_HALGN</name>